<evidence type="ECO:0000256" key="1">
    <source>
        <dbReference type="ARBA" id="ARBA00022723"/>
    </source>
</evidence>
<dbReference type="PANTHER" id="PTHR16465">
    <property type="entry name" value="NUCLEASE-RELATED"/>
    <property type="match status" value="1"/>
</dbReference>
<evidence type="ECO:0000313" key="5">
    <source>
        <dbReference type="Proteomes" id="UP000079169"/>
    </source>
</evidence>
<dbReference type="GO" id="GO:0008270">
    <property type="term" value="F:zinc ion binding"/>
    <property type="evidence" value="ECO:0007669"/>
    <property type="project" value="UniProtKB-KW"/>
</dbReference>
<keyword evidence="3" id="KW-0862">Zinc</keyword>
<evidence type="ECO:0000259" key="4">
    <source>
        <dbReference type="Pfam" id="PF06220"/>
    </source>
</evidence>
<reference evidence="6" key="1">
    <citation type="submission" date="2025-08" db="UniProtKB">
        <authorList>
            <consortium name="RefSeq"/>
        </authorList>
    </citation>
    <scope>IDENTIFICATION</scope>
</reference>
<evidence type="ECO:0000313" key="6">
    <source>
        <dbReference type="RefSeq" id="XP_008475408.1"/>
    </source>
</evidence>
<accession>A0A1S3D6E1</accession>
<dbReference type="OMA" id="HNCRFSH"/>
<dbReference type="KEGG" id="dci:103512421"/>
<dbReference type="GeneID" id="103512421"/>
<protein>
    <submittedName>
        <fullName evidence="6">Zinc finger matrin-type protein 5 isoform X2</fullName>
    </submittedName>
</protein>
<keyword evidence="2" id="KW-0863">Zinc-finger</keyword>
<dbReference type="GO" id="GO:0005689">
    <property type="term" value="C:U12-type spliceosomal complex"/>
    <property type="evidence" value="ECO:0007669"/>
    <property type="project" value="TreeGrafter"/>
</dbReference>
<dbReference type="Pfam" id="PF06220">
    <property type="entry name" value="zf-U1"/>
    <property type="match status" value="1"/>
</dbReference>
<dbReference type="Proteomes" id="UP000079169">
    <property type="component" value="Unplaced"/>
</dbReference>
<proteinExistence type="predicted"/>
<keyword evidence="1" id="KW-0479">Metal-binding</keyword>
<evidence type="ECO:0000256" key="3">
    <source>
        <dbReference type="ARBA" id="ARBA00022833"/>
    </source>
</evidence>
<sequence>MGKKYFCEYCEKSMADNYESRKKHLNSVNHKLLVKLHYNQYRDFKTLVQEESMKNFCMRSLKAQCPFGEKCYNTHFTQDQLKQIEFQGYQLEQESLEKRRQKILNADLSNWYKSIGAVPKCFQNPLAQVFMNLEQTNLPPSLRETTLQDVKNMEFTEWG</sequence>
<evidence type="ECO:0000256" key="2">
    <source>
        <dbReference type="ARBA" id="ARBA00022771"/>
    </source>
</evidence>
<dbReference type="InterPro" id="IPR013085">
    <property type="entry name" value="U1-CZ_Znf_C2H2"/>
</dbReference>
<gene>
    <name evidence="6" type="primary">LOC103512421</name>
</gene>
<dbReference type="RefSeq" id="XP_008475408.1">
    <property type="nucleotide sequence ID" value="XM_008477186.3"/>
</dbReference>
<dbReference type="STRING" id="121845.A0A1S3D6E1"/>
<dbReference type="PANTHER" id="PTHR16465:SF0">
    <property type="entry name" value="ZINC FINGER MATRIN-TYPE PROTEIN 5"/>
    <property type="match status" value="1"/>
</dbReference>
<dbReference type="AlphaFoldDB" id="A0A1S3D6E1"/>
<dbReference type="PaxDb" id="121845-A0A1S3D6E1"/>
<dbReference type="Gene3D" id="3.30.160.60">
    <property type="entry name" value="Classic Zinc Finger"/>
    <property type="match status" value="1"/>
</dbReference>
<dbReference type="SUPFAM" id="SSF57667">
    <property type="entry name" value="beta-beta-alpha zinc fingers"/>
    <property type="match status" value="1"/>
</dbReference>
<organism evidence="5 6">
    <name type="scientific">Diaphorina citri</name>
    <name type="common">Asian citrus psyllid</name>
    <dbReference type="NCBI Taxonomy" id="121845"/>
    <lineage>
        <taxon>Eukaryota</taxon>
        <taxon>Metazoa</taxon>
        <taxon>Ecdysozoa</taxon>
        <taxon>Arthropoda</taxon>
        <taxon>Hexapoda</taxon>
        <taxon>Insecta</taxon>
        <taxon>Pterygota</taxon>
        <taxon>Neoptera</taxon>
        <taxon>Paraneoptera</taxon>
        <taxon>Hemiptera</taxon>
        <taxon>Sternorrhyncha</taxon>
        <taxon>Psylloidea</taxon>
        <taxon>Psyllidae</taxon>
        <taxon>Diaphorininae</taxon>
        <taxon>Diaphorina</taxon>
    </lineage>
</organism>
<name>A0A1S3D6E1_DIACI</name>
<dbReference type="InterPro" id="IPR036236">
    <property type="entry name" value="Znf_C2H2_sf"/>
</dbReference>
<keyword evidence="5" id="KW-1185">Reference proteome</keyword>
<feature type="domain" description="U1-C C2H2-type zinc finger" evidence="4">
    <location>
        <begin position="3"/>
        <end position="36"/>
    </location>
</feature>